<dbReference type="AlphaFoldDB" id="A0A418WDU2"/>
<protein>
    <submittedName>
        <fullName evidence="9">FtsX-like permease family protein</fullName>
    </submittedName>
</protein>
<name>A0A418WDU2_9PROT</name>
<feature type="transmembrane region" description="Helical" evidence="7">
    <location>
        <begin position="313"/>
        <end position="341"/>
    </location>
</feature>
<sequence length="397" mass="40751">MLSLRLALADLWHERGLAACFIVALAAIMAPLLVLLGLKTGVIDSLRTQLLEDPRIREISSLGNRTISAEEIDVLGKVDGIVFIVARTRQLAATANLARADGTGALTAELIATGPGDPLIAPLAAPAGDDRLILSSTAAQRLGLKAGDTMRLVVQRKLDDNIEGKSLTVTVEGIAGPAAFGRDGAFVSLGLLEALEDYRDGRPVPRLGWDGPSTPARRAYAGFRAVARGVEDVAPAAAAIEAKGYTVTTRADEIQTVLSLDRNLSAMFTIVAVIGGVGFALSLGSSLIGHVARKRGELSLLRLMGLSLRGMAGFPLFQAVAIALGGCAVAVGVFFGAAAVINSTFSTGLPGGEALCRLAPAQIGMVAGLAIVTAIVSALAAGISASRIEPGEGIRHG</sequence>
<evidence type="ECO:0000259" key="8">
    <source>
        <dbReference type="Pfam" id="PF02687"/>
    </source>
</evidence>
<keyword evidence="5 7" id="KW-1133">Transmembrane helix</keyword>
<dbReference type="EMBL" id="QYUK01000011">
    <property type="protein sequence ID" value="RJF88187.1"/>
    <property type="molecule type" value="Genomic_DNA"/>
</dbReference>
<dbReference type="PANTHER" id="PTHR30489:SF0">
    <property type="entry name" value="LIPOPROTEIN-RELEASING SYSTEM TRANSMEMBRANE PROTEIN LOLE"/>
    <property type="match status" value="1"/>
</dbReference>
<evidence type="ECO:0000313" key="10">
    <source>
        <dbReference type="Proteomes" id="UP000284605"/>
    </source>
</evidence>
<dbReference type="Pfam" id="PF02687">
    <property type="entry name" value="FtsX"/>
    <property type="match status" value="1"/>
</dbReference>
<proteinExistence type="inferred from homology"/>
<comment type="similarity">
    <text evidence="2">Belongs to the ABC-4 integral membrane protein family. LolC/E subfamily.</text>
</comment>
<dbReference type="PANTHER" id="PTHR30489">
    <property type="entry name" value="LIPOPROTEIN-RELEASING SYSTEM TRANSMEMBRANE PROTEIN LOLE"/>
    <property type="match status" value="1"/>
</dbReference>
<dbReference type="InterPro" id="IPR051447">
    <property type="entry name" value="Lipoprotein-release_system"/>
</dbReference>
<evidence type="ECO:0000256" key="5">
    <source>
        <dbReference type="ARBA" id="ARBA00022989"/>
    </source>
</evidence>
<evidence type="ECO:0000256" key="3">
    <source>
        <dbReference type="ARBA" id="ARBA00022475"/>
    </source>
</evidence>
<keyword evidence="3" id="KW-1003">Cell membrane</keyword>
<feature type="domain" description="ABC3 transporter permease C-terminal" evidence="8">
    <location>
        <begin position="271"/>
        <end position="390"/>
    </location>
</feature>
<evidence type="ECO:0000256" key="4">
    <source>
        <dbReference type="ARBA" id="ARBA00022692"/>
    </source>
</evidence>
<evidence type="ECO:0000256" key="7">
    <source>
        <dbReference type="SAM" id="Phobius"/>
    </source>
</evidence>
<keyword evidence="4 7" id="KW-0812">Transmembrane</keyword>
<feature type="transmembrane region" description="Helical" evidence="7">
    <location>
        <begin position="361"/>
        <end position="385"/>
    </location>
</feature>
<organism evidence="9 10">
    <name type="scientific">Oleomonas cavernae</name>
    <dbReference type="NCBI Taxonomy" id="2320859"/>
    <lineage>
        <taxon>Bacteria</taxon>
        <taxon>Pseudomonadati</taxon>
        <taxon>Pseudomonadota</taxon>
        <taxon>Alphaproteobacteria</taxon>
        <taxon>Acetobacterales</taxon>
        <taxon>Acetobacteraceae</taxon>
        <taxon>Oleomonas</taxon>
    </lineage>
</organism>
<feature type="transmembrane region" description="Helical" evidence="7">
    <location>
        <begin position="16"/>
        <end position="38"/>
    </location>
</feature>
<dbReference type="GO" id="GO:0044874">
    <property type="term" value="P:lipoprotein localization to outer membrane"/>
    <property type="evidence" value="ECO:0007669"/>
    <property type="project" value="TreeGrafter"/>
</dbReference>
<keyword evidence="10" id="KW-1185">Reference proteome</keyword>
<dbReference type="RefSeq" id="WP_119778824.1">
    <property type="nucleotide sequence ID" value="NZ_QYUK01000011.1"/>
</dbReference>
<comment type="subcellular location">
    <subcellularLocation>
        <location evidence="1">Cell membrane</location>
        <topology evidence="1">Multi-pass membrane protein</topology>
    </subcellularLocation>
</comment>
<dbReference type="GO" id="GO:0098797">
    <property type="term" value="C:plasma membrane protein complex"/>
    <property type="evidence" value="ECO:0007669"/>
    <property type="project" value="TreeGrafter"/>
</dbReference>
<gene>
    <name evidence="9" type="ORF">D3874_15155</name>
</gene>
<evidence type="ECO:0000256" key="2">
    <source>
        <dbReference type="ARBA" id="ARBA00005236"/>
    </source>
</evidence>
<evidence type="ECO:0000256" key="1">
    <source>
        <dbReference type="ARBA" id="ARBA00004651"/>
    </source>
</evidence>
<keyword evidence="6 7" id="KW-0472">Membrane</keyword>
<dbReference type="OrthoDB" id="5410375at2"/>
<dbReference type="Proteomes" id="UP000284605">
    <property type="component" value="Unassembled WGS sequence"/>
</dbReference>
<comment type="caution">
    <text evidence="9">The sequence shown here is derived from an EMBL/GenBank/DDBJ whole genome shotgun (WGS) entry which is preliminary data.</text>
</comment>
<evidence type="ECO:0000313" key="9">
    <source>
        <dbReference type="EMBL" id="RJF88187.1"/>
    </source>
</evidence>
<feature type="transmembrane region" description="Helical" evidence="7">
    <location>
        <begin position="266"/>
        <end position="292"/>
    </location>
</feature>
<dbReference type="InterPro" id="IPR003838">
    <property type="entry name" value="ABC3_permease_C"/>
</dbReference>
<accession>A0A418WDU2</accession>
<evidence type="ECO:0000256" key="6">
    <source>
        <dbReference type="ARBA" id="ARBA00023136"/>
    </source>
</evidence>
<reference evidence="9 10" key="1">
    <citation type="submission" date="2018-09" db="EMBL/GenBank/DDBJ databases">
        <authorList>
            <person name="Zhu H."/>
        </authorList>
    </citation>
    <scope>NUCLEOTIDE SEQUENCE [LARGE SCALE GENOMIC DNA]</scope>
    <source>
        <strain evidence="9 10">K1W22B-8</strain>
    </source>
</reference>